<proteinExistence type="predicted"/>
<dbReference type="Proteomes" id="UP000038083">
    <property type="component" value="Unassembled WGS sequence"/>
</dbReference>
<dbReference type="Proteomes" id="UP000242855">
    <property type="component" value="Chromosome"/>
</dbReference>
<evidence type="ECO:0000313" key="6">
    <source>
        <dbReference type="Proteomes" id="UP000038083"/>
    </source>
</evidence>
<dbReference type="eggNOG" id="COG0741">
    <property type="taxonomic scope" value="Bacteria"/>
</dbReference>
<dbReference type="Proteomes" id="UP000038055">
    <property type="component" value="Unassembled WGS sequence"/>
</dbReference>
<feature type="signal peptide" evidence="1">
    <location>
        <begin position="1"/>
        <end position="26"/>
    </location>
</feature>
<reference evidence="2 7" key="2">
    <citation type="journal article" date="2017" name="Genome Announc.">
        <title>Twelve Complete Reference Genomes of Clinical Isolates in the Capnocytophaga Genus.</title>
        <authorList>
            <person name="Villarma A."/>
            <person name="Gulvik C.A."/>
            <person name="Rowe L.A."/>
            <person name="Sheth M."/>
            <person name="Juieng P."/>
            <person name="Nicholson A.C."/>
            <person name="Loparev V.N."/>
            <person name="McQuiston J.R."/>
        </authorList>
    </citation>
    <scope>NUCLEOTIDE SEQUENCE [LARGE SCALE GENOMIC DNA]</scope>
    <source>
        <strain evidence="2 7">G7591</strain>
    </source>
</reference>
<evidence type="ECO:0000256" key="1">
    <source>
        <dbReference type="SAM" id="SignalP"/>
    </source>
</evidence>
<accession>A0A0B7HPM6</accession>
<keyword evidence="5" id="KW-1185">Reference proteome</keyword>
<evidence type="ECO:0000313" key="4">
    <source>
        <dbReference type="EMBL" id="CEN38784.1"/>
    </source>
</evidence>
<dbReference type="EMBL" id="CDOG01000023">
    <property type="protein sequence ID" value="CEN38364.1"/>
    <property type="molecule type" value="Genomic_DNA"/>
</dbReference>
<organism evidence="4 5">
    <name type="scientific">Capnocytophaga cynodegmi</name>
    <dbReference type="NCBI Taxonomy" id="28189"/>
    <lineage>
        <taxon>Bacteria</taxon>
        <taxon>Pseudomonadati</taxon>
        <taxon>Bacteroidota</taxon>
        <taxon>Flavobacteriia</taxon>
        <taxon>Flavobacteriales</taxon>
        <taxon>Flavobacteriaceae</taxon>
        <taxon>Capnocytophaga</taxon>
    </lineage>
</organism>
<evidence type="ECO:0000313" key="7">
    <source>
        <dbReference type="Proteomes" id="UP000242855"/>
    </source>
</evidence>
<dbReference type="AlphaFoldDB" id="A0A0B7HPM6"/>
<evidence type="ECO:0000313" key="3">
    <source>
        <dbReference type="EMBL" id="CEN38364.1"/>
    </source>
</evidence>
<protein>
    <submittedName>
        <fullName evidence="2">Peptidoglycan-binding protein LysM</fullName>
    </submittedName>
</protein>
<dbReference type="EMBL" id="CP022378">
    <property type="protein sequence ID" value="ATA69304.1"/>
    <property type="molecule type" value="Genomic_DNA"/>
</dbReference>
<evidence type="ECO:0000313" key="2">
    <source>
        <dbReference type="EMBL" id="ATA69304.1"/>
    </source>
</evidence>
<keyword evidence="1" id="KW-0732">Signal</keyword>
<feature type="chain" id="PRO_5015034895" evidence="1">
    <location>
        <begin position="27"/>
        <end position="215"/>
    </location>
</feature>
<name>A0A0B7HPM6_9FLAO</name>
<dbReference type="STRING" id="28189.CCYN74_30144"/>
<dbReference type="InterPro" id="IPR023346">
    <property type="entry name" value="Lysozyme-like_dom_sf"/>
</dbReference>
<evidence type="ECO:0000313" key="5">
    <source>
        <dbReference type="Proteomes" id="UP000038055"/>
    </source>
</evidence>
<dbReference type="KEGG" id="ccyn:CGC48_06455"/>
<dbReference type="SUPFAM" id="SSF53955">
    <property type="entry name" value="Lysozyme-like"/>
    <property type="match status" value="1"/>
</dbReference>
<gene>
    <name evidence="4" type="ORF">CCYN2B_50148</name>
    <name evidence="3" type="ORF">CCYN74_30144</name>
    <name evidence="2" type="ORF">CGC48_06455</name>
</gene>
<sequence>MINAKRRYLFTILGLLSFVCMCFTISDEQIKEIQVHRNFVVEKPQLATVLPVQENEKNSTLNPPLIGKTFIGFKEALAYRESRGNYFIVNQYGYMGKYQFGKSALQFYGVKNAEEFLKSPEQQERLFTLSVKRNKWVLRKEIKQFAGKRINGIYITESGILAAAHLAGAQNVKNYFKSRGGYAFADANGTTLQNYLKNFAGYEVEHIIPEKLPRF</sequence>
<dbReference type="OrthoDB" id="1143238at2"/>
<reference evidence="5 6" key="1">
    <citation type="submission" date="2015-01" db="EMBL/GenBank/DDBJ databases">
        <authorList>
            <person name="MANFREDI Pablo"/>
        </authorList>
    </citation>
    <scope>NUCLEOTIDE SEQUENCE [LARGE SCALE GENOMIC DNA]</scope>
    <source>
        <strain evidence="3 6">Ccy74</strain>
        <strain evidence="4 5">Ccyn2B</strain>
    </source>
</reference>
<dbReference type="Gene3D" id="1.10.530.10">
    <property type="match status" value="1"/>
</dbReference>
<dbReference type="EMBL" id="CDOD01000045">
    <property type="protein sequence ID" value="CEN38784.1"/>
    <property type="molecule type" value="Genomic_DNA"/>
</dbReference>